<keyword evidence="1" id="KW-1133">Transmembrane helix</keyword>
<organism evidence="2 3">
    <name type="scientific">Flavobacterium lacisediminis</name>
    <dbReference type="NCBI Taxonomy" id="2989705"/>
    <lineage>
        <taxon>Bacteria</taxon>
        <taxon>Pseudomonadati</taxon>
        <taxon>Bacteroidota</taxon>
        <taxon>Flavobacteriia</taxon>
        <taxon>Flavobacteriales</taxon>
        <taxon>Flavobacteriaceae</taxon>
        <taxon>Flavobacterium</taxon>
    </lineage>
</organism>
<gene>
    <name evidence="2" type="ORF">OJ995_00520</name>
</gene>
<feature type="transmembrane region" description="Helical" evidence="1">
    <location>
        <begin position="43"/>
        <end position="63"/>
    </location>
</feature>
<protein>
    <submittedName>
        <fullName evidence="2">Uncharacterized protein</fullName>
    </submittedName>
</protein>
<accession>A0ABT3EDP6</accession>
<evidence type="ECO:0000256" key="1">
    <source>
        <dbReference type="SAM" id="Phobius"/>
    </source>
</evidence>
<dbReference type="EMBL" id="JAPCIO010000001">
    <property type="protein sequence ID" value="MCW1146704.1"/>
    <property type="molecule type" value="Genomic_DNA"/>
</dbReference>
<comment type="caution">
    <text evidence="2">The sequence shown here is derived from an EMBL/GenBank/DDBJ whole genome shotgun (WGS) entry which is preliminary data.</text>
</comment>
<sequence length="181" mass="21360">MIIIELIFGFLIEVLFEIPGAFFRWLYFGRKESFSSFIKRNSIYNYIISFLFIITSGFTIAYLNNSKSVENCILDMKFQRENENPGPDLISFKISSNDIVFENNKEKYGLVEVIIDDKKSFKTMMFEISKIGEKQYELNVSSPYFTYKTHYSEEQVYSFFNNKGFTIFITLDGKKFVFVKC</sequence>
<evidence type="ECO:0000313" key="3">
    <source>
        <dbReference type="Proteomes" id="UP001165677"/>
    </source>
</evidence>
<keyword evidence="3" id="KW-1185">Reference proteome</keyword>
<evidence type="ECO:0000313" key="2">
    <source>
        <dbReference type="EMBL" id="MCW1146704.1"/>
    </source>
</evidence>
<dbReference type="RefSeq" id="WP_264367657.1">
    <property type="nucleotide sequence ID" value="NZ_JAPCIO010000001.1"/>
</dbReference>
<name>A0ABT3EDP6_9FLAO</name>
<keyword evidence="1" id="KW-0472">Membrane</keyword>
<dbReference type="Proteomes" id="UP001165677">
    <property type="component" value="Unassembled WGS sequence"/>
</dbReference>
<reference evidence="2" key="1">
    <citation type="submission" date="2022-10" db="EMBL/GenBank/DDBJ databases">
        <title>Flavobacterium sp. nov., a bacterium isolated from lake sediment.</title>
        <authorList>
            <person name="Qu J.-H."/>
        </authorList>
    </citation>
    <scope>NUCLEOTIDE SEQUENCE</scope>
    <source>
        <strain evidence="2">TH16-21</strain>
    </source>
</reference>
<feature type="transmembrane region" description="Helical" evidence="1">
    <location>
        <begin position="6"/>
        <end position="27"/>
    </location>
</feature>
<keyword evidence="1" id="KW-0812">Transmembrane</keyword>
<proteinExistence type="predicted"/>